<keyword evidence="1" id="KW-0802">TPR repeat</keyword>
<dbReference type="EMBL" id="CP136864">
    <property type="protein sequence ID" value="WOJ93754.1"/>
    <property type="molecule type" value="Genomic_DNA"/>
</dbReference>
<dbReference type="SUPFAM" id="SSF48452">
    <property type="entry name" value="TPR-like"/>
    <property type="match status" value="1"/>
</dbReference>
<feature type="repeat" description="TPR" evidence="1">
    <location>
        <begin position="138"/>
        <end position="171"/>
    </location>
</feature>
<dbReference type="SMART" id="SM00028">
    <property type="entry name" value="TPR"/>
    <property type="match status" value="3"/>
</dbReference>
<dbReference type="RefSeq" id="WP_407348399.1">
    <property type="nucleotide sequence ID" value="NZ_CP136864.1"/>
</dbReference>
<evidence type="ECO:0000313" key="2">
    <source>
        <dbReference type="EMBL" id="WOJ93754.1"/>
    </source>
</evidence>
<dbReference type="PROSITE" id="PS50005">
    <property type="entry name" value="TPR"/>
    <property type="match status" value="3"/>
</dbReference>
<accession>A0ABZ0I585</accession>
<evidence type="ECO:0000313" key="3">
    <source>
        <dbReference type="Proteomes" id="UP001626537"/>
    </source>
</evidence>
<dbReference type="PANTHER" id="PTHR12558:SF13">
    <property type="entry name" value="CELL DIVISION CYCLE PROTEIN 27 HOMOLOG"/>
    <property type="match status" value="1"/>
</dbReference>
<organism evidence="2 3">
    <name type="scientific">Congregibacter variabilis</name>
    <dbReference type="NCBI Taxonomy" id="3081200"/>
    <lineage>
        <taxon>Bacteria</taxon>
        <taxon>Pseudomonadati</taxon>
        <taxon>Pseudomonadota</taxon>
        <taxon>Gammaproteobacteria</taxon>
        <taxon>Cellvibrionales</taxon>
        <taxon>Halieaceae</taxon>
        <taxon>Congregibacter</taxon>
    </lineage>
</organism>
<evidence type="ECO:0000256" key="1">
    <source>
        <dbReference type="PROSITE-ProRule" id="PRU00339"/>
    </source>
</evidence>
<dbReference type="Pfam" id="PF13432">
    <property type="entry name" value="TPR_16"/>
    <property type="match status" value="1"/>
</dbReference>
<dbReference type="PANTHER" id="PTHR12558">
    <property type="entry name" value="CELL DIVISION CYCLE 16,23,27"/>
    <property type="match status" value="1"/>
</dbReference>
<dbReference type="Pfam" id="PF13414">
    <property type="entry name" value="TPR_11"/>
    <property type="match status" value="1"/>
</dbReference>
<dbReference type="NCBIfam" id="TIGR02521">
    <property type="entry name" value="type_IV_pilW"/>
    <property type="match status" value="1"/>
</dbReference>
<dbReference type="InterPro" id="IPR013360">
    <property type="entry name" value="Pilus_4_PilW"/>
</dbReference>
<keyword evidence="3" id="KW-1185">Reference proteome</keyword>
<dbReference type="InterPro" id="IPR019734">
    <property type="entry name" value="TPR_rpt"/>
</dbReference>
<gene>
    <name evidence="2" type="primary">pilW</name>
    <name evidence="2" type="ORF">R0135_00975</name>
</gene>
<dbReference type="InterPro" id="IPR011990">
    <property type="entry name" value="TPR-like_helical_dom_sf"/>
</dbReference>
<name>A0ABZ0I585_9GAMM</name>
<sequence>MIRSIPLMVAITLAGCVTETESVFTAPPSPQKAMETRVSLARQYIGQGNWEDAKRNLKKAAELDSSNPEVYEAFALVYQSTGEFELAEESFQLAIDLDKNFSRARNNYAAFLYSQERYREAEAQLREVVKDSLYSARPRAFLNLGLCRLKLFDERGAEEAFLRTLAMQPSNTTALLEVAQLRVDANDGRNASLYYDKYRELVRQQSSRGLWLGIRLARLTGDTDAESSYALALRNIYPDSPDYEAYRRSSSGDKQS</sequence>
<feature type="repeat" description="TPR" evidence="1">
    <location>
        <begin position="68"/>
        <end position="101"/>
    </location>
</feature>
<reference evidence="2 3" key="1">
    <citation type="submission" date="2023-10" db="EMBL/GenBank/DDBJ databases">
        <title>Two novel species belonging to the OM43/NOR5 clade.</title>
        <authorList>
            <person name="Park M."/>
        </authorList>
    </citation>
    <scope>NUCLEOTIDE SEQUENCE [LARGE SCALE GENOMIC DNA]</scope>
    <source>
        <strain evidence="2 3">IMCC43200</strain>
    </source>
</reference>
<proteinExistence type="predicted"/>
<dbReference type="PROSITE" id="PS51257">
    <property type="entry name" value="PROKAR_LIPOPROTEIN"/>
    <property type="match status" value="1"/>
</dbReference>
<protein>
    <submittedName>
        <fullName evidence="2">Type IV pilus biogenesis/stability protein PilW</fullName>
    </submittedName>
</protein>
<feature type="repeat" description="TPR" evidence="1">
    <location>
        <begin position="34"/>
        <end position="67"/>
    </location>
</feature>
<dbReference type="Gene3D" id="1.25.40.10">
    <property type="entry name" value="Tetratricopeptide repeat domain"/>
    <property type="match status" value="1"/>
</dbReference>
<dbReference type="Proteomes" id="UP001626537">
    <property type="component" value="Chromosome"/>
</dbReference>